<keyword evidence="6 13" id="KW-0067">ATP-binding</keyword>
<dbReference type="FunFam" id="1.20.1560.10:FF:000011">
    <property type="entry name" value="Multidrug ABC transporter ATP-binding protein"/>
    <property type="match status" value="1"/>
</dbReference>
<gene>
    <name evidence="13" type="ORF">IAD50_03235</name>
</gene>
<name>A0A9D1I753_9CLOT</name>
<dbReference type="EMBL" id="DVMM01000063">
    <property type="protein sequence ID" value="HIU29294.1"/>
    <property type="molecule type" value="Genomic_DNA"/>
</dbReference>
<protein>
    <submittedName>
        <fullName evidence="13">ABC transporter ATP-binding protein</fullName>
    </submittedName>
</protein>
<comment type="caution">
    <text evidence="13">The sequence shown here is derived from an EMBL/GenBank/DDBJ whole genome shotgun (WGS) entry which is preliminary data.</text>
</comment>
<dbReference type="Gene3D" id="3.40.50.300">
    <property type="entry name" value="P-loop containing nucleotide triphosphate hydrolases"/>
    <property type="match status" value="1"/>
</dbReference>
<evidence type="ECO:0000256" key="4">
    <source>
        <dbReference type="ARBA" id="ARBA00022692"/>
    </source>
</evidence>
<feature type="transmembrane region" description="Helical" evidence="10">
    <location>
        <begin position="41"/>
        <end position="65"/>
    </location>
</feature>
<dbReference type="Gene3D" id="1.20.1560.10">
    <property type="entry name" value="ABC transporter type 1, transmembrane domain"/>
    <property type="match status" value="2"/>
</dbReference>
<evidence type="ECO:0000313" key="13">
    <source>
        <dbReference type="EMBL" id="HIU29294.1"/>
    </source>
</evidence>
<sequence length="667" mass="73556">MSTEPKKNSGGPGGPGRHGFRKPKNTKKTLFRMFSYLSGNVPLLTVAFIMIILSALAGVAASYILKPLINNLTSNLKAYIDSGLASDEARRLILTDLGKNLAAMGAIYLTGAVGTYVSSRVMVSVAQKTANKMRKELFEHLQDLPVSYFDKHPHGEIMSRFTNDMDNVSMALEQSLSQTVTSLISVVGTFVMMLVLSPFLTIFVVLMLLLMLFIVKKIGGKSARYFRGQQAALGDLDGYIEEMMQGQKVVKVFNHENAANEEFIKKNNSLKDAAVSAQTFANIIMPIMGNLSYLHYALTATIGAVMIVNPMGWGIFAATTIGDVAAFLQYTRQFSQPITQISNQMNMLLSALAGAERIFEVLDEQVESDEGKTVLVLAEKKQDGTLFEVPGDPFENFASTFENESGKFLAWKVPEEGGDRLVELHGDVRFTNVVFSYIPGHIVLNDVSLYARPGQKIAFVGSTGAGKTTITNLINRFYEIQEGTITYDGIDVREIKKDDLRRTLGIVLQDVHLFRGTIRDNIRYGKLNATDEEIVRAAKIANAHSFIKRLPDGYDTVLTADGTNLSQGQRQLLSIARAAVADPPVIILDEATSSIDTRTEHLIEDGMDKLMMGRTTFVIAHRLSTVRNSNAIMVLELGRIIERGDHDDLLAQRGRYYSLYTGKAELT</sequence>
<dbReference type="Pfam" id="PF00005">
    <property type="entry name" value="ABC_tran"/>
    <property type="match status" value="1"/>
</dbReference>
<evidence type="ECO:0000256" key="10">
    <source>
        <dbReference type="SAM" id="Phobius"/>
    </source>
</evidence>
<keyword evidence="5" id="KW-0547">Nucleotide-binding</keyword>
<dbReference type="InterPro" id="IPR003439">
    <property type="entry name" value="ABC_transporter-like_ATP-bd"/>
</dbReference>
<keyword evidence="2" id="KW-0813">Transport</keyword>
<evidence type="ECO:0000256" key="8">
    <source>
        <dbReference type="ARBA" id="ARBA00023136"/>
    </source>
</evidence>
<feature type="domain" description="ABC transmembrane type-1" evidence="12">
    <location>
        <begin position="46"/>
        <end position="350"/>
    </location>
</feature>
<dbReference type="CDD" id="cd18547">
    <property type="entry name" value="ABC_6TM_Tm288_like"/>
    <property type="match status" value="1"/>
</dbReference>
<dbReference type="PANTHER" id="PTHR43394:SF1">
    <property type="entry name" value="ATP-BINDING CASSETTE SUB-FAMILY B MEMBER 10, MITOCHONDRIAL"/>
    <property type="match status" value="1"/>
</dbReference>
<evidence type="ECO:0000256" key="5">
    <source>
        <dbReference type="ARBA" id="ARBA00022741"/>
    </source>
</evidence>
<keyword evidence="4 10" id="KW-0812">Transmembrane</keyword>
<dbReference type="FunFam" id="3.40.50.300:FF:000287">
    <property type="entry name" value="Multidrug ABC transporter ATP-binding protein"/>
    <property type="match status" value="1"/>
</dbReference>
<feature type="transmembrane region" description="Helical" evidence="10">
    <location>
        <begin position="293"/>
        <end position="316"/>
    </location>
</feature>
<dbReference type="SUPFAM" id="SSF90123">
    <property type="entry name" value="ABC transporter transmembrane region"/>
    <property type="match status" value="1"/>
</dbReference>
<keyword evidence="3" id="KW-1003">Cell membrane</keyword>
<dbReference type="PANTHER" id="PTHR43394">
    <property type="entry name" value="ATP-DEPENDENT PERMEASE MDL1, MITOCHONDRIAL"/>
    <property type="match status" value="1"/>
</dbReference>
<evidence type="ECO:0000256" key="6">
    <source>
        <dbReference type="ARBA" id="ARBA00022840"/>
    </source>
</evidence>
<reference evidence="13" key="2">
    <citation type="journal article" date="2021" name="PeerJ">
        <title>Extensive microbial diversity within the chicken gut microbiome revealed by metagenomics and culture.</title>
        <authorList>
            <person name="Gilroy R."/>
            <person name="Ravi A."/>
            <person name="Getino M."/>
            <person name="Pursley I."/>
            <person name="Horton D.L."/>
            <person name="Alikhan N.F."/>
            <person name="Baker D."/>
            <person name="Gharbi K."/>
            <person name="Hall N."/>
            <person name="Watson M."/>
            <person name="Adriaenssens E.M."/>
            <person name="Foster-Nyarko E."/>
            <person name="Jarju S."/>
            <person name="Secka A."/>
            <person name="Antonio M."/>
            <person name="Oren A."/>
            <person name="Chaudhuri R.R."/>
            <person name="La Ragione R."/>
            <person name="Hildebrand F."/>
            <person name="Pallen M.J."/>
        </authorList>
    </citation>
    <scope>NUCLEOTIDE SEQUENCE</scope>
    <source>
        <strain evidence="13">CHK195-4489</strain>
    </source>
</reference>
<dbReference type="GO" id="GO:0015421">
    <property type="term" value="F:ABC-type oligopeptide transporter activity"/>
    <property type="evidence" value="ECO:0007669"/>
    <property type="project" value="TreeGrafter"/>
</dbReference>
<dbReference type="Proteomes" id="UP000824089">
    <property type="component" value="Unassembled WGS sequence"/>
</dbReference>
<feature type="region of interest" description="Disordered" evidence="9">
    <location>
        <begin position="1"/>
        <end position="23"/>
    </location>
</feature>
<evidence type="ECO:0000256" key="2">
    <source>
        <dbReference type="ARBA" id="ARBA00022448"/>
    </source>
</evidence>
<evidence type="ECO:0000256" key="3">
    <source>
        <dbReference type="ARBA" id="ARBA00022475"/>
    </source>
</evidence>
<reference evidence="13" key="1">
    <citation type="submission" date="2020-10" db="EMBL/GenBank/DDBJ databases">
        <authorList>
            <person name="Gilroy R."/>
        </authorList>
    </citation>
    <scope>NUCLEOTIDE SEQUENCE</scope>
    <source>
        <strain evidence="13">CHK195-4489</strain>
    </source>
</reference>
<evidence type="ECO:0000313" key="14">
    <source>
        <dbReference type="Proteomes" id="UP000824089"/>
    </source>
</evidence>
<dbReference type="SMART" id="SM00382">
    <property type="entry name" value="AAA"/>
    <property type="match status" value="1"/>
</dbReference>
<dbReference type="AlphaFoldDB" id="A0A9D1I753"/>
<evidence type="ECO:0000256" key="9">
    <source>
        <dbReference type="SAM" id="MobiDB-lite"/>
    </source>
</evidence>
<evidence type="ECO:0000259" key="11">
    <source>
        <dbReference type="PROSITE" id="PS50893"/>
    </source>
</evidence>
<feature type="transmembrane region" description="Helical" evidence="10">
    <location>
        <begin position="100"/>
        <end position="118"/>
    </location>
</feature>
<dbReference type="InterPro" id="IPR017871">
    <property type="entry name" value="ABC_transporter-like_CS"/>
</dbReference>
<dbReference type="GO" id="GO:0005886">
    <property type="term" value="C:plasma membrane"/>
    <property type="evidence" value="ECO:0007669"/>
    <property type="project" value="UniProtKB-SubCell"/>
</dbReference>
<dbReference type="CDD" id="cd03254">
    <property type="entry name" value="ABCC_Glucan_exporter_like"/>
    <property type="match status" value="1"/>
</dbReference>
<proteinExistence type="predicted"/>
<feature type="transmembrane region" description="Helical" evidence="10">
    <location>
        <begin position="182"/>
        <end position="215"/>
    </location>
</feature>
<keyword evidence="8 10" id="KW-0472">Membrane</keyword>
<evidence type="ECO:0000256" key="7">
    <source>
        <dbReference type="ARBA" id="ARBA00022989"/>
    </source>
</evidence>
<dbReference type="SUPFAM" id="SSF52540">
    <property type="entry name" value="P-loop containing nucleoside triphosphate hydrolases"/>
    <property type="match status" value="1"/>
</dbReference>
<feature type="domain" description="ABC transporter" evidence="11">
    <location>
        <begin position="428"/>
        <end position="662"/>
    </location>
</feature>
<dbReference type="InterPro" id="IPR039421">
    <property type="entry name" value="Type_1_exporter"/>
</dbReference>
<dbReference type="InterPro" id="IPR027417">
    <property type="entry name" value="P-loop_NTPase"/>
</dbReference>
<dbReference type="InterPro" id="IPR003593">
    <property type="entry name" value="AAA+_ATPase"/>
</dbReference>
<evidence type="ECO:0000256" key="1">
    <source>
        <dbReference type="ARBA" id="ARBA00004651"/>
    </source>
</evidence>
<dbReference type="PROSITE" id="PS00211">
    <property type="entry name" value="ABC_TRANSPORTER_1"/>
    <property type="match status" value="1"/>
</dbReference>
<dbReference type="PROSITE" id="PS50929">
    <property type="entry name" value="ABC_TM1F"/>
    <property type="match status" value="1"/>
</dbReference>
<evidence type="ECO:0000259" key="12">
    <source>
        <dbReference type="PROSITE" id="PS50929"/>
    </source>
</evidence>
<keyword evidence="7 10" id="KW-1133">Transmembrane helix</keyword>
<dbReference type="GO" id="GO:0016887">
    <property type="term" value="F:ATP hydrolysis activity"/>
    <property type="evidence" value="ECO:0007669"/>
    <property type="project" value="InterPro"/>
</dbReference>
<dbReference type="GO" id="GO:0005524">
    <property type="term" value="F:ATP binding"/>
    <property type="evidence" value="ECO:0007669"/>
    <property type="project" value="UniProtKB-KW"/>
</dbReference>
<accession>A0A9D1I753</accession>
<dbReference type="InterPro" id="IPR011527">
    <property type="entry name" value="ABC1_TM_dom"/>
</dbReference>
<comment type="subcellular location">
    <subcellularLocation>
        <location evidence="1">Cell membrane</location>
        <topology evidence="1">Multi-pass membrane protein</topology>
    </subcellularLocation>
</comment>
<organism evidence="13 14">
    <name type="scientific">Candidatus Egerieisoma faecipullorum</name>
    <dbReference type="NCBI Taxonomy" id="2840963"/>
    <lineage>
        <taxon>Bacteria</taxon>
        <taxon>Bacillati</taxon>
        <taxon>Bacillota</taxon>
        <taxon>Clostridia</taxon>
        <taxon>Eubacteriales</taxon>
        <taxon>Clostridiaceae</taxon>
        <taxon>Clostridiaceae incertae sedis</taxon>
        <taxon>Candidatus Egerieisoma</taxon>
    </lineage>
</organism>
<dbReference type="InterPro" id="IPR036640">
    <property type="entry name" value="ABC1_TM_sf"/>
</dbReference>
<dbReference type="Pfam" id="PF00664">
    <property type="entry name" value="ABC_membrane"/>
    <property type="match status" value="1"/>
</dbReference>
<dbReference type="PROSITE" id="PS50893">
    <property type="entry name" value="ABC_TRANSPORTER_2"/>
    <property type="match status" value="1"/>
</dbReference>